<dbReference type="PaxDb" id="768679-TTX_1375"/>
<dbReference type="SUPFAM" id="SSF53756">
    <property type="entry name" value="UDP-Glycosyltransferase/glycogen phosphorylase"/>
    <property type="match status" value="1"/>
</dbReference>
<dbReference type="GO" id="GO:0016757">
    <property type="term" value="F:glycosyltransferase activity"/>
    <property type="evidence" value="ECO:0007669"/>
    <property type="project" value="TreeGrafter"/>
</dbReference>
<dbReference type="PATRIC" id="fig|768679.9.peg.1392"/>
<dbReference type="RefSeq" id="WP_014127264.1">
    <property type="nucleotide sequence ID" value="NC_016070.1"/>
</dbReference>
<dbReference type="Pfam" id="PF13692">
    <property type="entry name" value="Glyco_trans_1_4"/>
    <property type="match status" value="1"/>
</dbReference>
<evidence type="ECO:0000313" key="3">
    <source>
        <dbReference type="Proteomes" id="UP000002654"/>
    </source>
</evidence>
<proteinExistence type="predicted"/>
<dbReference type="CDD" id="cd03801">
    <property type="entry name" value="GT4_PimA-like"/>
    <property type="match status" value="1"/>
</dbReference>
<protein>
    <submittedName>
        <fullName evidence="2">Glycosyltransferase (Type1)</fullName>
    </submittedName>
</protein>
<dbReference type="AlphaFoldDB" id="G4RKB4"/>
<dbReference type="OrthoDB" id="132546at2157"/>
<dbReference type="EMBL" id="FN869859">
    <property type="protein sequence ID" value="CCC82009.1"/>
    <property type="molecule type" value="Genomic_DNA"/>
</dbReference>
<reference evidence="2 3" key="1">
    <citation type="journal article" date="2011" name="PLoS ONE">
        <title>The complete genome sequence of Thermoproteus tenax: a physiologically versatile member of the Crenarchaeota.</title>
        <authorList>
            <person name="Siebers B."/>
            <person name="Zaparty M."/>
            <person name="Raddatz G."/>
            <person name="Tjaden B."/>
            <person name="Albers S.V."/>
            <person name="Bell S.D."/>
            <person name="Blombach F."/>
            <person name="Kletzin A."/>
            <person name="Kyrpides N."/>
            <person name="Lanz C."/>
            <person name="Plagens A."/>
            <person name="Rampp M."/>
            <person name="Rosinus A."/>
            <person name="von Jan M."/>
            <person name="Makarova K.S."/>
            <person name="Klenk H.P."/>
            <person name="Schuster S.C."/>
            <person name="Hensel R."/>
        </authorList>
    </citation>
    <scope>NUCLEOTIDE SEQUENCE [LARGE SCALE GENOMIC DNA]</scope>
    <source>
        <strain evidence="3">ATCC 35583 / DSM 2078 / JCM 9277 / NBRC 100435 / Kra 1</strain>
    </source>
</reference>
<accession>G4RKB4</accession>
<dbReference type="Pfam" id="PF13579">
    <property type="entry name" value="Glyco_trans_4_4"/>
    <property type="match status" value="1"/>
</dbReference>
<dbReference type="STRING" id="768679.TTX_1375"/>
<organism evidence="2 3">
    <name type="scientific">Thermoproteus tenax (strain ATCC 35583 / DSM 2078 / JCM 9277 / NBRC 100435 / Kra 1)</name>
    <dbReference type="NCBI Taxonomy" id="768679"/>
    <lineage>
        <taxon>Archaea</taxon>
        <taxon>Thermoproteota</taxon>
        <taxon>Thermoprotei</taxon>
        <taxon>Thermoproteales</taxon>
        <taxon>Thermoproteaceae</taxon>
        <taxon>Thermoproteus</taxon>
    </lineage>
</organism>
<dbReference type="Proteomes" id="UP000002654">
    <property type="component" value="Chromosome"/>
</dbReference>
<sequence length="374" mass="41027">MKVAVFAEALWPWGEGGGELATYLYAVGLRELGAQVRVFVRRGGPPPRGLEVVELGGAGTRKFHVPPLAARRALEWADVAYFASAYWELIPLAKRVGRKAVVHLHSYEPACPMGTLYNWGAGSVCRAEERRCWSCIWHTERALGRSILRALASQAANVPAAPLFVRALRSADAAVFVSEAQRRLLVAHARDLPKSYVLYNPAPRLSYSPPAGRGIGYFGGLNPLKGYRVLLEAWRRLGLDGELHMTRAEGLRDPLRGVRVYGSLSPEELDSLYLKIWAVAVPSIWEEPFSYVALEGLVRGRLVVASKAGGLPEVLEGAPGTFLVPRGDPAALAEALERSLEADAEELGAKNREVALRRFDGLRQAEKLMRIMES</sequence>
<dbReference type="GeneID" id="11262254"/>
<dbReference type="HOGENOM" id="CLU_711016_0_0_2"/>
<dbReference type="PANTHER" id="PTHR12526:SF625">
    <property type="entry name" value="PHOSPHATIDYLINOSITOL GLYCAN-CLASS A"/>
    <property type="match status" value="1"/>
</dbReference>
<name>G4RKB4_THETK</name>
<dbReference type="eggNOG" id="arCOG01418">
    <property type="taxonomic scope" value="Archaea"/>
</dbReference>
<dbReference type="Gene3D" id="3.40.50.2000">
    <property type="entry name" value="Glycogen Phosphorylase B"/>
    <property type="match status" value="2"/>
</dbReference>
<evidence type="ECO:0000259" key="1">
    <source>
        <dbReference type="Pfam" id="PF13579"/>
    </source>
</evidence>
<dbReference type="PANTHER" id="PTHR12526">
    <property type="entry name" value="GLYCOSYLTRANSFERASE"/>
    <property type="match status" value="1"/>
</dbReference>
<dbReference type="InterPro" id="IPR028098">
    <property type="entry name" value="Glyco_trans_4-like_N"/>
</dbReference>
<keyword evidence="3" id="KW-1185">Reference proteome</keyword>
<feature type="domain" description="Glycosyltransferase subfamily 4-like N-terminal" evidence="1">
    <location>
        <begin position="16"/>
        <end position="191"/>
    </location>
</feature>
<gene>
    <name evidence="2" type="ordered locus">TTX_1375</name>
</gene>
<dbReference type="KEGG" id="ttn:TTX_1375"/>
<evidence type="ECO:0000313" key="2">
    <source>
        <dbReference type="EMBL" id="CCC82009.1"/>
    </source>
</evidence>